<dbReference type="OrthoDB" id="10539023at2759"/>
<gene>
    <name evidence="1" type="primary">PARPA_10282.1 scaffold 40068</name>
</gene>
<evidence type="ECO:0000313" key="2">
    <source>
        <dbReference type="Proteomes" id="UP000054107"/>
    </source>
</evidence>
<accession>A0A0B7NM80</accession>
<protein>
    <submittedName>
        <fullName evidence="1">Uncharacterized protein</fullName>
    </submittedName>
</protein>
<name>A0A0B7NM80_9FUNG</name>
<reference evidence="1 2" key="1">
    <citation type="submission" date="2014-09" db="EMBL/GenBank/DDBJ databases">
        <authorList>
            <person name="Ellenberger Sabrina"/>
        </authorList>
    </citation>
    <scope>NUCLEOTIDE SEQUENCE [LARGE SCALE GENOMIC DNA]</scope>
    <source>
        <strain evidence="1 2">CBS 412.66</strain>
    </source>
</reference>
<dbReference type="Proteomes" id="UP000054107">
    <property type="component" value="Unassembled WGS sequence"/>
</dbReference>
<dbReference type="EMBL" id="LN732829">
    <property type="protein sequence ID" value="CEP16028.1"/>
    <property type="molecule type" value="Genomic_DNA"/>
</dbReference>
<organism evidence="1 2">
    <name type="scientific">Parasitella parasitica</name>
    <dbReference type="NCBI Taxonomy" id="35722"/>
    <lineage>
        <taxon>Eukaryota</taxon>
        <taxon>Fungi</taxon>
        <taxon>Fungi incertae sedis</taxon>
        <taxon>Mucoromycota</taxon>
        <taxon>Mucoromycotina</taxon>
        <taxon>Mucoromycetes</taxon>
        <taxon>Mucorales</taxon>
        <taxon>Mucorineae</taxon>
        <taxon>Mucoraceae</taxon>
        <taxon>Parasitella</taxon>
    </lineage>
</organism>
<proteinExistence type="predicted"/>
<evidence type="ECO:0000313" key="1">
    <source>
        <dbReference type="EMBL" id="CEP16028.1"/>
    </source>
</evidence>
<dbReference type="AlphaFoldDB" id="A0A0B7NM80"/>
<keyword evidence="2" id="KW-1185">Reference proteome</keyword>
<sequence>MKMDHKIQRETSEKQFIQENSTKVNLKSFNSLKEAVLVAINSNKPLKKSNKMKFLSSDDLEKSKTFIAAIQMEI</sequence>